<dbReference type="SUPFAM" id="SSF53613">
    <property type="entry name" value="Ribokinase-like"/>
    <property type="match status" value="1"/>
</dbReference>
<gene>
    <name evidence="5" type="ORF">GLV84_01750</name>
</gene>
<organism evidence="5 6">
    <name type="scientific">Staphylococcus agnetis</name>
    <dbReference type="NCBI Taxonomy" id="985762"/>
    <lineage>
        <taxon>Bacteria</taxon>
        <taxon>Bacillati</taxon>
        <taxon>Bacillota</taxon>
        <taxon>Bacilli</taxon>
        <taxon>Bacillales</taxon>
        <taxon>Staphylococcaceae</taxon>
        <taxon>Staphylococcus</taxon>
    </lineage>
</organism>
<dbReference type="Proteomes" id="UP000646308">
    <property type="component" value="Unassembled WGS sequence"/>
</dbReference>
<dbReference type="Gene3D" id="3.40.1190.20">
    <property type="match status" value="1"/>
</dbReference>
<dbReference type="PANTHER" id="PTHR43085">
    <property type="entry name" value="HEXOKINASE FAMILY MEMBER"/>
    <property type="match status" value="1"/>
</dbReference>
<evidence type="ECO:0000259" key="4">
    <source>
        <dbReference type="Pfam" id="PF00294"/>
    </source>
</evidence>
<evidence type="ECO:0000313" key="6">
    <source>
        <dbReference type="Proteomes" id="UP000646308"/>
    </source>
</evidence>
<dbReference type="PROSITE" id="PS00583">
    <property type="entry name" value="PFKB_KINASES_1"/>
    <property type="match status" value="1"/>
</dbReference>
<protein>
    <submittedName>
        <fullName evidence="5">Carbohydrate kinase</fullName>
    </submittedName>
</protein>
<comment type="similarity">
    <text evidence="1">Belongs to the carbohydrate kinase PfkB family.</text>
</comment>
<sequence>MGKLYAIGEALIDFIPQTKGVELKDVNGFDPQVGGAPANVASCVAKLGEASALITQLGQDAFGDQIVEMLAHQGVDTSLVQRTTDANTGLAFVSLTESGERDFAFYRNPSADMLLEAATLNVNFQQDDILHFCSVDLIPSPMKEAHVKAIELMEKAEGTIIFDPNLRFPLWPSVDALKATVLEFTPKAHILKISDEELSFLTGSDDTASLQQLFKGKTEVIIYTEGANGASIYTKEGQIGYHPGYTVDVQDTTGAGDAFIGSVIFQLLKAQQSLKPMDNLKQHANDILKLSNAVGALTTTKKGAIGSLPTIDEVRTLTRR</sequence>
<dbReference type="InterPro" id="IPR011611">
    <property type="entry name" value="PfkB_dom"/>
</dbReference>
<evidence type="ECO:0000256" key="1">
    <source>
        <dbReference type="ARBA" id="ARBA00010688"/>
    </source>
</evidence>
<dbReference type="GeneID" id="57690585"/>
<dbReference type="Pfam" id="PF00294">
    <property type="entry name" value="PfkB"/>
    <property type="match status" value="1"/>
</dbReference>
<dbReference type="CDD" id="cd01167">
    <property type="entry name" value="bac_FRK"/>
    <property type="match status" value="1"/>
</dbReference>
<dbReference type="AlphaFoldDB" id="A0A2T4MHG2"/>
<dbReference type="InterPro" id="IPR029056">
    <property type="entry name" value="Ribokinase-like"/>
</dbReference>
<evidence type="ECO:0000256" key="2">
    <source>
        <dbReference type="ARBA" id="ARBA00022679"/>
    </source>
</evidence>
<dbReference type="PANTHER" id="PTHR43085:SF54">
    <property type="entry name" value="PUTATIVE-RELATED"/>
    <property type="match status" value="1"/>
</dbReference>
<evidence type="ECO:0000313" key="5">
    <source>
        <dbReference type="EMBL" id="NJI01600.1"/>
    </source>
</evidence>
<dbReference type="InterPro" id="IPR050306">
    <property type="entry name" value="PfkB_Carbo_kinase"/>
</dbReference>
<dbReference type="EMBL" id="WMFL01000029">
    <property type="protein sequence ID" value="NJI01600.1"/>
    <property type="molecule type" value="Genomic_DNA"/>
</dbReference>
<feature type="domain" description="Carbohydrate kinase PfkB" evidence="4">
    <location>
        <begin position="2"/>
        <end position="310"/>
    </location>
</feature>
<accession>A0A2T4MHG2</accession>
<reference evidence="5" key="1">
    <citation type="submission" date="2019-11" db="EMBL/GenBank/DDBJ databases">
        <title>Whole genome comparisons of Staphylococcus agnetis isolates from cattle and chickens.</title>
        <authorList>
            <person name="Rhoads D."/>
            <person name="Shwani A."/>
            <person name="Adkins P."/>
            <person name="Calcutt M."/>
            <person name="Middleton J."/>
        </authorList>
    </citation>
    <scope>NUCLEOTIDE SEQUENCE</scope>
    <source>
        <strain evidence="5">1387</strain>
    </source>
</reference>
<name>A0A2T4MHG2_9STAP</name>
<dbReference type="RefSeq" id="WP_107368941.1">
    <property type="nucleotide sequence ID" value="NZ_CP045927.1"/>
</dbReference>
<evidence type="ECO:0000256" key="3">
    <source>
        <dbReference type="ARBA" id="ARBA00022777"/>
    </source>
</evidence>
<proteinExistence type="inferred from homology"/>
<dbReference type="GO" id="GO:0016301">
    <property type="term" value="F:kinase activity"/>
    <property type="evidence" value="ECO:0007669"/>
    <property type="project" value="UniProtKB-KW"/>
</dbReference>
<keyword evidence="3 5" id="KW-0418">Kinase</keyword>
<dbReference type="InterPro" id="IPR002173">
    <property type="entry name" value="Carboh/pur_kinase_PfkB_CS"/>
</dbReference>
<keyword evidence="2" id="KW-0808">Transferase</keyword>
<comment type="caution">
    <text evidence="5">The sequence shown here is derived from an EMBL/GenBank/DDBJ whole genome shotgun (WGS) entry which is preliminary data.</text>
</comment>